<protein>
    <recommendedName>
        <fullName evidence="6">ABC-2 type transporter transmembrane domain-containing protein</fullName>
    </recommendedName>
</protein>
<sequence>MIYTDGCVNIEDELNNTCNQTQEKEDEDFDLQASFIYVCFSNAMLFFLVLLQSALMFSKEIVYFCNEHKNGWYSTGVFYSMKILAEILSLIPALVIYTYLVDIYEPIHPYMFYWMLFFTFLSALAAQAFGHLVAILTLGNFVLLVISIPAIEVISLLISNMGTPVRRLHYIFQFFSNFAPTRFIIEAMFLLQYGFDRCRQKEVQKSLLKFKMEDDEHAHHETFFTYTIIMLIFNILIYRIVTLLLLLAKTNRYENRRKRALRIENSYQNLKPSNVIIPGLQCHHELTIKRIQV</sequence>
<evidence type="ECO:0000313" key="8">
    <source>
        <dbReference type="Proteomes" id="UP000194236"/>
    </source>
</evidence>
<feature type="domain" description="ABC-2 type transporter transmembrane" evidence="6">
    <location>
        <begin position="35"/>
        <end position="191"/>
    </location>
</feature>
<accession>A0A1Y3BAI9</accession>
<dbReference type="GO" id="GO:0140359">
    <property type="term" value="F:ABC-type transporter activity"/>
    <property type="evidence" value="ECO:0007669"/>
    <property type="project" value="InterPro"/>
</dbReference>
<gene>
    <name evidence="7" type="ORF">BLA29_006224</name>
</gene>
<comment type="subcellular location">
    <subcellularLocation>
        <location evidence="1">Membrane</location>
        <topology evidence="1">Multi-pass membrane protein</topology>
    </subcellularLocation>
</comment>
<evidence type="ECO:0000256" key="2">
    <source>
        <dbReference type="ARBA" id="ARBA00022692"/>
    </source>
</evidence>
<comment type="caution">
    <text evidence="7">The sequence shown here is derived from an EMBL/GenBank/DDBJ whole genome shotgun (WGS) entry which is preliminary data.</text>
</comment>
<feature type="transmembrane region" description="Helical" evidence="5">
    <location>
        <begin position="141"/>
        <end position="158"/>
    </location>
</feature>
<evidence type="ECO:0000256" key="1">
    <source>
        <dbReference type="ARBA" id="ARBA00004141"/>
    </source>
</evidence>
<dbReference type="OrthoDB" id="6489438at2759"/>
<dbReference type="Pfam" id="PF01061">
    <property type="entry name" value="ABC2_membrane"/>
    <property type="match status" value="1"/>
</dbReference>
<evidence type="ECO:0000313" key="7">
    <source>
        <dbReference type="EMBL" id="OTF77879.1"/>
    </source>
</evidence>
<reference evidence="7 8" key="1">
    <citation type="submission" date="2017-03" db="EMBL/GenBank/DDBJ databases">
        <title>Genome Survey of Euroglyphus maynei.</title>
        <authorList>
            <person name="Arlian L.G."/>
            <person name="Morgan M.S."/>
            <person name="Rider S.D."/>
        </authorList>
    </citation>
    <scope>NUCLEOTIDE SEQUENCE [LARGE SCALE GENOMIC DNA]</scope>
    <source>
        <strain evidence="7">Arlian Lab</strain>
        <tissue evidence="7">Whole body</tissue>
    </source>
</reference>
<dbReference type="GO" id="GO:0016020">
    <property type="term" value="C:membrane"/>
    <property type="evidence" value="ECO:0007669"/>
    <property type="project" value="UniProtKB-SubCell"/>
</dbReference>
<dbReference type="AlphaFoldDB" id="A0A1Y3BAI9"/>
<feature type="transmembrane region" description="Helical" evidence="5">
    <location>
        <begin position="112"/>
        <end position="135"/>
    </location>
</feature>
<feature type="transmembrane region" description="Helical" evidence="5">
    <location>
        <begin position="34"/>
        <end position="57"/>
    </location>
</feature>
<keyword evidence="8" id="KW-1185">Reference proteome</keyword>
<feature type="transmembrane region" description="Helical" evidence="5">
    <location>
        <begin position="77"/>
        <end position="100"/>
    </location>
</feature>
<evidence type="ECO:0000256" key="3">
    <source>
        <dbReference type="ARBA" id="ARBA00022989"/>
    </source>
</evidence>
<keyword evidence="4 5" id="KW-0472">Membrane</keyword>
<dbReference type="Proteomes" id="UP000194236">
    <property type="component" value="Unassembled WGS sequence"/>
</dbReference>
<evidence type="ECO:0000256" key="5">
    <source>
        <dbReference type="SAM" id="Phobius"/>
    </source>
</evidence>
<keyword evidence="3 5" id="KW-1133">Transmembrane helix</keyword>
<evidence type="ECO:0000259" key="6">
    <source>
        <dbReference type="Pfam" id="PF01061"/>
    </source>
</evidence>
<feature type="transmembrane region" description="Helical" evidence="5">
    <location>
        <begin position="223"/>
        <end position="248"/>
    </location>
</feature>
<name>A0A1Y3BAI9_EURMA</name>
<keyword evidence="2 5" id="KW-0812">Transmembrane</keyword>
<dbReference type="EMBL" id="MUJZ01030473">
    <property type="protein sequence ID" value="OTF77879.1"/>
    <property type="molecule type" value="Genomic_DNA"/>
</dbReference>
<dbReference type="InterPro" id="IPR013525">
    <property type="entry name" value="ABC2_TM"/>
</dbReference>
<evidence type="ECO:0000256" key="4">
    <source>
        <dbReference type="ARBA" id="ARBA00023136"/>
    </source>
</evidence>
<organism evidence="7 8">
    <name type="scientific">Euroglyphus maynei</name>
    <name type="common">Mayne's house dust mite</name>
    <dbReference type="NCBI Taxonomy" id="6958"/>
    <lineage>
        <taxon>Eukaryota</taxon>
        <taxon>Metazoa</taxon>
        <taxon>Ecdysozoa</taxon>
        <taxon>Arthropoda</taxon>
        <taxon>Chelicerata</taxon>
        <taxon>Arachnida</taxon>
        <taxon>Acari</taxon>
        <taxon>Acariformes</taxon>
        <taxon>Sarcoptiformes</taxon>
        <taxon>Astigmata</taxon>
        <taxon>Psoroptidia</taxon>
        <taxon>Analgoidea</taxon>
        <taxon>Pyroglyphidae</taxon>
        <taxon>Pyroglyphinae</taxon>
        <taxon>Euroglyphus</taxon>
    </lineage>
</organism>
<proteinExistence type="predicted"/>